<proteinExistence type="inferred from homology"/>
<evidence type="ECO:0000256" key="3">
    <source>
        <dbReference type="ARBA" id="ARBA00004196"/>
    </source>
</evidence>
<feature type="transmembrane region" description="Helical" evidence="10">
    <location>
        <begin position="98"/>
        <end position="121"/>
    </location>
</feature>
<dbReference type="GO" id="GO:0012505">
    <property type="term" value="C:endomembrane system"/>
    <property type="evidence" value="ECO:0007669"/>
    <property type="project" value="UniProtKB-SubCell"/>
</dbReference>
<feature type="region of interest" description="Disordered" evidence="11">
    <location>
        <begin position="461"/>
        <end position="481"/>
    </location>
</feature>
<comment type="similarity">
    <text evidence="4 10">Belongs to the PRM1 family.</text>
</comment>
<evidence type="ECO:0000256" key="6">
    <source>
        <dbReference type="ARBA" id="ARBA00022971"/>
    </source>
</evidence>
<dbReference type="Proteomes" id="UP000780801">
    <property type="component" value="Unassembled WGS sequence"/>
</dbReference>
<keyword evidence="6 10" id="KW-0184">Conjugation</keyword>
<evidence type="ECO:0000256" key="5">
    <source>
        <dbReference type="ARBA" id="ARBA00022692"/>
    </source>
</evidence>
<reference evidence="12" key="1">
    <citation type="journal article" date="2020" name="Fungal Divers.">
        <title>Resolving the Mortierellaceae phylogeny through synthesis of multi-gene phylogenetics and phylogenomics.</title>
        <authorList>
            <person name="Vandepol N."/>
            <person name="Liber J."/>
            <person name="Desiro A."/>
            <person name="Na H."/>
            <person name="Kennedy M."/>
            <person name="Barry K."/>
            <person name="Grigoriev I.V."/>
            <person name="Miller A.N."/>
            <person name="O'Donnell K."/>
            <person name="Stajich J.E."/>
            <person name="Bonito G."/>
        </authorList>
    </citation>
    <scope>NUCLEOTIDE SEQUENCE</scope>
    <source>
        <strain evidence="12">KOD1015</strain>
    </source>
</reference>
<evidence type="ECO:0000256" key="4">
    <source>
        <dbReference type="ARBA" id="ARBA00010780"/>
    </source>
</evidence>
<sequence length="481" mass="53878">MDGRAKSTKINSSSHLSPARNEQEKALLHEPTIRPVPGLLAKLSQAFVSFTVIFFLVSAWRLYRTRAVLYDIVARAESTMTDNCQAVEKTMSVLAHSLPAIAVQGVSRGLVLAVISAIVQIGHGLEIVLVGIMATISWVISVLTGTWRCFLLHLSETRLPILSELGTRGVEALDQLNSALTTMMFMPLNDLGALIHREMAFPQFENLLATVPTFTRVQFRLCDKIKDALSLEQLEKELDKMTLRGVVVLVGMVRVWYQHRRWRLQIDRVAGRLSCLSGGQGNGDQGHDPNMRHGSRMVNPPAEQSLSEYEAIEISQMIKQPLLYRFVDSTSKRLFPKDKDKQRVYSWLINYVCTPPTMACLVLGLFGIVLVHCQIAFVLHIAASYQPLLSKPLVDITALVLETINDDILRSASRNFAAETNRSLAQLETDINTVVFSSDDNFGDIFPQEHVEFIDRLKNARKRSADDDDSNDEDCSKKKRS</sequence>
<evidence type="ECO:0000256" key="1">
    <source>
        <dbReference type="ARBA" id="ARBA00002512"/>
    </source>
</evidence>
<keyword evidence="8 10" id="KW-0472">Membrane</keyword>
<feature type="transmembrane region" description="Helical" evidence="10">
    <location>
        <begin position="127"/>
        <end position="150"/>
    </location>
</feature>
<accession>A0A9P6G057</accession>
<comment type="caution">
    <text evidence="10">Lacks conserved residue(s) required for the propagation of feature annotation.</text>
</comment>
<keyword evidence="10" id="KW-1003">Cell membrane</keyword>
<keyword evidence="9" id="KW-0325">Glycoprotein</keyword>
<keyword evidence="13" id="KW-1185">Reference proteome</keyword>
<evidence type="ECO:0000256" key="10">
    <source>
        <dbReference type="RuleBase" id="RU366035"/>
    </source>
</evidence>
<dbReference type="OrthoDB" id="10248838at2759"/>
<dbReference type="GO" id="GO:0032220">
    <property type="term" value="P:plasma membrane fusion involved in cytogamy"/>
    <property type="evidence" value="ECO:0007669"/>
    <property type="project" value="TreeGrafter"/>
</dbReference>
<comment type="subcellular location">
    <subcellularLocation>
        <location evidence="3">Cell envelope</location>
    </subcellularLocation>
    <subcellularLocation>
        <location evidence="10">Cell membrane</location>
        <topology evidence="10">Multi-pass membrane protein</topology>
    </subcellularLocation>
    <subcellularLocation>
        <location evidence="2">Endomembrane system</location>
        <topology evidence="2">Multi-pass membrane protein</topology>
    </subcellularLocation>
</comment>
<feature type="transmembrane region" description="Helical" evidence="10">
    <location>
        <begin position="43"/>
        <end position="63"/>
    </location>
</feature>
<evidence type="ECO:0000256" key="7">
    <source>
        <dbReference type="ARBA" id="ARBA00022989"/>
    </source>
</evidence>
<comment type="caution">
    <text evidence="12">The sequence shown here is derived from an EMBL/GenBank/DDBJ whole genome shotgun (WGS) entry which is preliminary data.</text>
</comment>
<dbReference type="EMBL" id="JAABOA010000364">
    <property type="protein sequence ID" value="KAF9584644.1"/>
    <property type="molecule type" value="Genomic_DNA"/>
</dbReference>
<evidence type="ECO:0000313" key="12">
    <source>
        <dbReference type="EMBL" id="KAF9584644.1"/>
    </source>
</evidence>
<comment type="function">
    <text evidence="1 10">Involved in cell fusion during mating by stabilizing the plasma membrane fusion event.</text>
</comment>
<gene>
    <name evidence="12" type="primary">PRM1</name>
    <name evidence="12" type="ORF">BGW38_005730</name>
</gene>
<dbReference type="AlphaFoldDB" id="A0A9P6G057"/>
<feature type="region of interest" description="Disordered" evidence="11">
    <location>
        <begin position="1"/>
        <end position="21"/>
    </location>
</feature>
<organism evidence="12 13">
    <name type="scientific">Lunasporangiospora selenospora</name>
    <dbReference type="NCBI Taxonomy" id="979761"/>
    <lineage>
        <taxon>Eukaryota</taxon>
        <taxon>Fungi</taxon>
        <taxon>Fungi incertae sedis</taxon>
        <taxon>Mucoromycota</taxon>
        <taxon>Mortierellomycotina</taxon>
        <taxon>Mortierellomycetes</taxon>
        <taxon>Mortierellales</taxon>
        <taxon>Mortierellaceae</taxon>
        <taxon>Lunasporangiospora</taxon>
    </lineage>
</organism>
<evidence type="ECO:0000256" key="11">
    <source>
        <dbReference type="SAM" id="MobiDB-lite"/>
    </source>
</evidence>
<dbReference type="GO" id="GO:0005886">
    <property type="term" value="C:plasma membrane"/>
    <property type="evidence" value="ECO:0007669"/>
    <property type="project" value="UniProtKB-SubCell"/>
</dbReference>
<protein>
    <recommendedName>
        <fullName evidence="10">Plasma membrane fusion protein PRM1</fullName>
    </recommendedName>
</protein>
<keyword evidence="7 10" id="KW-1133">Transmembrane helix</keyword>
<dbReference type="GO" id="GO:0043332">
    <property type="term" value="C:mating projection tip"/>
    <property type="evidence" value="ECO:0007669"/>
    <property type="project" value="UniProtKB-UniRule"/>
</dbReference>
<dbReference type="InterPro" id="IPR026777">
    <property type="entry name" value="PRM1"/>
</dbReference>
<evidence type="ECO:0000256" key="2">
    <source>
        <dbReference type="ARBA" id="ARBA00004127"/>
    </source>
</evidence>
<evidence type="ECO:0000256" key="9">
    <source>
        <dbReference type="ARBA" id="ARBA00023180"/>
    </source>
</evidence>
<evidence type="ECO:0000313" key="13">
    <source>
        <dbReference type="Proteomes" id="UP000780801"/>
    </source>
</evidence>
<feature type="transmembrane region" description="Helical" evidence="10">
    <location>
        <begin position="347"/>
        <end position="371"/>
    </location>
</feature>
<evidence type="ECO:0000256" key="8">
    <source>
        <dbReference type="ARBA" id="ARBA00023136"/>
    </source>
</evidence>
<keyword evidence="5 10" id="KW-0812">Transmembrane</keyword>
<dbReference type="PANTHER" id="PTHR31030">
    <property type="entry name" value="PLASMA MEMBRANE FUSION PROTEIN PRM1"/>
    <property type="match status" value="1"/>
</dbReference>
<name>A0A9P6G057_9FUNG</name>
<dbReference type="PANTHER" id="PTHR31030:SF1">
    <property type="entry name" value="PLASMA MEMBRANE FUSION PROTEIN PRM1"/>
    <property type="match status" value="1"/>
</dbReference>